<dbReference type="EMBL" id="GBXM01059278">
    <property type="protein sequence ID" value="JAH49299.1"/>
    <property type="molecule type" value="Transcribed_RNA"/>
</dbReference>
<reference evidence="1" key="1">
    <citation type="submission" date="2014-11" db="EMBL/GenBank/DDBJ databases">
        <authorList>
            <person name="Amaro Gonzalez C."/>
        </authorList>
    </citation>
    <scope>NUCLEOTIDE SEQUENCE</scope>
</reference>
<protein>
    <submittedName>
        <fullName evidence="1">Uncharacterized protein</fullName>
    </submittedName>
</protein>
<proteinExistence type="predicted"/>
<sequence>MSRLQAWSFRNTRRGLRKKGTCLITTHPLNYHTPI</sequence>
<reference evidence="1" key="2">
    <citation type="journal article" date="2015" name="Fish Shellfish Immunol.">
        <title>Early steps in the European eel (Anguilla anguilla)-Vibrio vulnificus interaction in the gills: Role of the RtxA13 toxin.</title>
        <authorList>
            <person name="Callol A."/>
            <person name="Pajuelo D."/>
            <person name="Ebbesson L."/>
            <person name="Teles M."/>
            <person name="MacKenzie S."/>
            <person name="Amaro C."/>
        </authorList>
    </citation>
    <scope>NUCLEOTIDE SEQUENCE</scope>
</reference>
<evidence type="ECO:0000313" key="1">
    <source>
        <dbReference type="EMBL" id="JAH49299.1"/>
    </source>
</evidence>
<name>A0A0E9T6L4_ANGAN</name>
<dbReference type="AlphaFoldDB" id="A0A0E9T6L4"/>
<accession>A0A0E9T6L4</accession>
<organism evidence="1">
    <name type="scientific">Anguilla anguilla</name>
    <name type="common">European freshwater eel</name>
    <name type="synonym">Muraena anguilla</name>
    <dbReference type="NCBI Taxonomy" id="7936"/>
    <lineage>
        <taxon>Eukaryota</taxon>
        <taxon>Metazoa</taxon>
        <taxon>Chordata</taxon>
        <taxon>Craniata</taxon>
        <taxon>Vertebrata</taxon>
        <taxon>Euteleostomi</taxon>
        <taxon>Actinopterygii</taxon>
        <taxon>Neopterygii</taxon>
        <taxon>Teleostei</taxon>
        <taxon>Anguilliformes</taxon>
        <taxon>Anguillidae</taxon>
        <taxon>Anguilla</taxon>
    </lineage>
</organism>